<dbReference type="AlphaFoldDB" id="A0AAX4KNK6"/>
<dbReference type="RefSeq" id="XP_066085245.1">
    <property type="nucleotide sequence ID" value="XM_066229148.1"/>
</dbReference>
<proteinExistence type="predicted"/>
<sequence length="275" mass="30444">MSSRRQPHNENLIHPVRRAGSVVHTLSSANKIKSTSSHTKENILTSKSTSTSRNILDKDVRESKINPGTDKLGETVDDKKTLKSSRNPLDLKGPSVKPSRTALSSKSTELQSSRISLKPRIASTPSLKTKKPSLTILQSQTPSQAKSGKLKSTLKVYTPGPGPSNSNISKTKSKSRLKVEEGKEDEVDEVEYMPPTIKERKYESHHAFADHQNDEVLQPLQSTSSVNMDLDLDLESPVNIPGDNDLSFELELPPTQDDLHLDINHQPKDDFLLDL</sequence>
<feature type="region of interest" description="Disordered" evidence="1">
    <location>
        <begin position="234"/>
        <end position="275"/>
    </location>
</feature>
<feature type="region of interest" description="Disordered" evidence="1">
    <location>
        <begin position="1"/>
        <end position="20"/>
    </location>
</feature>
<evidence type="ECO:0000313" key="2">
    <source>
        <dbReference type="EMBL" id="WWD07278.1"/>
    </source>
</evidence>
<dbReference type="KEGG" id="ker:91104176"/>
<feature type="compositionally biased region" description="Polar residues" evidence="1">
    <location>
        <begin position="101"/>
        <end position="115"/>
    </location>
</feature>
<organism evidence="2 3">
    <name type="scientific">Kwoniella europaea PYCC6329</name>
    <dbReference type="NCBI Taxonomy" id="1423913"/>
    <lineage>
        <taxon>Eukaryota</taxon>
        <taxon>Fungi</taxon>
        <taxon>Dikarya</taxon>
        <taxon>Basidiomycota</taxon>
        <taxon>Agaricomycotina</taxon>
        <taxon>Tremellomycetes</taxon>
        <taxon>Tremellales</taxon>
        <taxon>Cryptococcaceae</taxon>
        <taxon>Kwoniella</taxon>
    </lineage>
</organism>
<feature type="region of interest" description="Disordered" evidence="1">
    <location>
        <begin position="29"/>
        <end position="188"/>
    </location>
</feature>
<keyword evidence="3" id="KW-1185">Reference proteome</keyword>
<accession>A0AAX4KNK6</accession>
<feature type="compositionally biased region" description="Polar residues" evidence="1">
    <location>
        <begin position="135"/>
        <end position="146"/>
    </location>
</feature>
<dbReference type="EMBL" id="CP144089">
    <property type="protein sequence ID" value="WWD07278.1"/>
    <property type="molecule type" value="Genomic_DNA"/>
</dbReference>
<dbReference type="GeneID" id="91104176"/>
<feature type="compositionally biased region" description="Basic and acidic residues" evidence="1">
    <location>
        <begin position="55"/>
        <end position="64"/>
    </location>
</feature>
<evidence type="ECO:0000256" key="1">
    <source>
        <dbReference type="SAM" id="MobiDB-lite"/>
    </source>
</evidence>
<dbReference type="Proteomes" id="UP001358614">
    <property type="component" value="Chromosome 1"/>
</dbReference>
<reference evidence="2 3" key="1">
    <citation type="submission" date="2024-01" db="EMBL/GenBank/DDBJ databases">
        <title>Comparative genomics of Cryptococcus and Kwoniella reveals pathogenesis evolution and contrasting modes of karyotype evolution via chromosome fusion or intercentromeric recombination.</title>
        <authorList>
            <person name="Coelho M.A."/>
            <person name="David-Palma M."/>
            <person name="Shea T."/>
            <person name="Bowers K."/>
            <person name="McGinley-Smith S."/>
            <person name="Mohammad A.W."/>
            <person name="Gnirke A."/>
            <person name="Yurkov A.M."/>
            <person name="Nowrousian M."/>
            <person name="Sun S."/>
            <person name="Cuomo C.A."/>
            <person name="Heitman J."/>
        </authorList>
    </citation>
    <scope>NUCLEOTIDE SEQUENCE [LARGE SCALE GENOMIC DNA]</scope>
    <source>
        <strain evidence="2 3">PYCC6329</strain>
    </source>
</reference>
<feature type="compositionally biased region" description="Basic and acidic residues" evidence="1">
    <location>
        <begin position="257"/>
        <end position="275"/>
    </location>
</feature>
<gene>
    <name evidence="2" type="ORF">V865_005375</name>
</gene>
<name>A0AAX4KNK6_9TREE</name>
<evidence type="ECO:0000313" key="3">
    <source>
        <dbReference type="Proteomes" id="UP001358614"/>
    </source>
</evidence>
<feature type="compositionally biased region" description="Polar residues" evidence="1">
    <location>
        <begin position="29"/>
        <end position="54"/>
    </location>
</feature>
<protein>
    <submittedName>
        <fullName evidence="2">Uncharacterized protein</fullName>
    </submittedName>
</protein>
<feature type="compositionally biased region" description="Basic and acidic residues" evidence="1">
    <location>
        <begin position="71"/>
        <end position="81"/>
    </location>
</feature>